<dbReference type="Proteomes" id="UP001177260">
    <property type="component" value="Unassembled WGS sequence"/>
</dbReference>
<comment type="caution">
    <text evidence="1">The sequence shown here is derived from an EMBL/GenBank/DDBJ whole genome shotgun (WGS) entry which is preliminary data.</text>
</comment>
<protein>
    <submittedName>
        <fullName evidence="1">Uncharacterized protein</fullName>
    </submittedName>
</protein>
<reference evidence="1 2" key="1">
    <citation type="journal article" date="2023" name="ACS Omega">
        <title>Identification of the Neoaspergillic Acid Biosynthesis Gene Cluster by Establishing an In Vitro CRISPR-Ribonucleoprotein Genetic System in Aspergillus melleus.</title>
        <authorList>
            <person name="Yuan B."/>
            <person name="Grau M.F."/>
            <person name="Murata R.M."/>
            <person name="Torok T."/>
            <person name="Venkateswaran K."/>
            <person name="Stajich J.E."/>
            <person name="Wang C.C.C."/>
        </authorList>
    </citation>
    <scope>NUCLEOTIDE SEQUENCE [LARGE SCALE GENOMIC DNA]</scope>
    <source>
        <strain evidence="1 2">IMV 1140</strain>
    </source>
</reference>
<accession>A0ACC3B9A8</accession>
<name>A0ACC3B9A8_9EURO</name>
<dbReference type="EMBL" id="JAOPJF010000013">
    <property type="protein sequence ID" value="KAK1147215.1"/>
    <property type="molecule type" value="Genomic_DNA"/>
</dbReference>
<proteinExistence type="predicted"/>
<sequence>MPWSPTSSFAHPLANIRSSDISSATSNFVSYSLVEMLTWQGLGDVVNNFREYTLGLGPLSTLNATGLLARLKVPQTYCWSPALIPKPTDWADHISITGFCFLAAGESYEPEPGLKAFLEAGSMPIYIGFGSIVVDDPVAENLADAISTALRPDVRQRAQELGRLINEENGDQTTAKSFQDRLDMGSMRCSMFPSEKAVWKVKRSPFKLSATAAMVLAHEGLIDLGHLRPVRTHEYQTTGDPVDPLTGGATALMGSIGSIGVAIVDMPRQVVKSIIETDRSTKSSKRAARPNEAPPLSSSSSERATLSTNDHREGYTEPVDRSATNHGQGNQGSFTSTIRDPANLVADDPRQEGIERLRGGKKSSSKTFKYGMFKEISGNDDIAAHRSKASEANYRQAPEPRDSVLSDAAKGAGKSMGRILGRGFRSPLDFTMGISKGFRNIPKAYGDTTREVDPITGFHSGIRTASKELALGFYDGITGIITQPIRGLKQEGGVYEEVQKYFGSGLSSYIATARYMEGKIGSDKLTDDKRKEIVERWLGREQREHDLIEWWRASQRRRRERISRGHSVSTSSSIDLNAGLAARTYSEQRGRGDDSAPVEIMGRPVGTERDRIHTPELDSTPVLPGLLIHDERADTNTPSTHSLSPVGFPVGHAKIDRMPVVAESSSLQQDLRNHNLVESPAATYREFDLRAPPAYEQGIPSPDEGELDHALEEEQFRKALALSLESETERQTQLEQSQREEEIVMEYIKKTSLAEAKMKQRMNSDC</sequence>
<evidence type="ECO:0000313" key="1">
    <source>
        <dbReference type="EMBL" id="KAK1147215.1"/>
    </source>
</evidence>
<gene>
    <name evidence="1" type="ORF">N8T08_001954</name>
</gene>
<evidence type="ECO:0000313" key="2">
    <source>
        <dbReference type="Proteomes" id="UP001177260"/>
    </source>
</evidence>
<organism evidence="1 2">
    <name type="scientific">Aspergillus melleus</name>
    <dbReference type="NCBI Taxonomy" id="138277"/>
    <lineage>
        <taxon>Eukaryota</taxon>
        <taxon>Fungi</taxon>
        <taxon>Dikarya</taxon>
        <taxon>Ascomycota</taxon>
        <taxon>Pezizomycotina</taxon>
        <taxon>Eurotiomycetes</taxon>
        <taxon>Eurotiomycetidae</taxon>
        <taxon>Eurotiales</taxon>
        <taxon>Aspergillaceae</taxon>
        <taxon>Aspergillus</taxon>
        <taxon>Aspergillus subgen. Circumdati</taxon>
    </lineage>
</organism>
<keyword evidence="2" id="KW-1185">Reference proteome</keyword>